<accession>A0AAU7JXP1</accession>
<dbReference type="RefSeq" id="WP_406832524.1">
    <property type="nucleotide sequence ID" value="NZ_CP157483.1"/>
</dbReference>
<name>A0AAU7JXP1_9MICO</name>
<dbReference type="AlphaFoldDB" id="A0AAU7JXP1"/>
<organism evidence="2">
    <name type="scientific">Pedococcus sp. KACC 23699</name>
    <dbReference type="NCBI Taxonomy" id="3149228"/>
    <lineage>
        <taxon>Bacteria</taxon>
        <taxon>Bacillati</taxon>
        <taxon>Actinomycetota</taxon>
        <taxon>Actinomycetes</taxon>
        <taxon>Micrococcales</taxon>
        <taxon>Intrasporangiaceae</taxon>
        <taxon>Pedococcus</taxon>
    </lineage>
</organism>
<proteinExistence type="predicted"/>
<reference evidence="2" key="1">
    <citation type="submission" date="2024-05" db="EMBL/GenBank/DDBJ databases">
        <authorList>
            <person name="Kim S."/>
            <person name="Heo J."/>
            <person name="Choi H."/>
            <person name="Choi Y."/>
            <person name="Kwon S.-W."/>
            <person name="Kim Y."/>
        </authorList>
    </citation>
    <scope>NUCLEOTIDE SEQUENCE</scope>
    <source>
        <strain evidence="2">KACC 23699</strain>
    </source>
</reference>
<evidence type="ECO:0000313" key="2">
    <source>
        <dbReference type="EMBL" id="XBO45042.1"/>
    </source>
</evidence>
<protein>
    <submittedName>
        <fullName evidence="2">Uncharacterized protein</fullName>
    </submittedName>
</protein>
<feature type="region of interest" description="Disordered" evidence="1">
    <location>
        <begin position="1"/>
        <end position="20"/>
    </location>
</feature>
<dbReference type="EMBL" id="CP157483">
    <property type="protein sequence ID" value="XBO45042.1"/>
    <property type="molecule type" value="Genomic_DNA"/>
</dbReference>
<evidence type="ECO:0000256" key="1">
    <source>
        <dbReference type="SAM" id="MobiDB-lite"/>
    </source>
</evidence>
<sequence>MQIFGGQGERDQAEPVAPAEDPVERQYRYLLRTAPADALEAAHVEALAALPDEVRAAVLTTVQEALVAGQRLRPSDIRPLARLVTAGERRAPGAFLSACPPRARHELADAVVSSEAAFGLLGGYAAWDGSDPESADVGVANGGNHLAGGADPAALGKYLAQSHGQAASGGGAGF</sequence>
<gene>
    <name evidence="2" type="ORF">ABEG17_06820</name>
</gene>